<gene>
    <name evidence="1" type="ORF">BDD14_6357</name>
</gene>
<keyword evidence="2" id="KW-1185">Reference proteome</keyword>
<reference evidence="1 2" key="1">
    <citation type="submission" date="2019-02" db="EMBL/GenBank/DDBJ databases">
        <title>Genomic Encyclopedia of Archaeal and Bacterial Type Strains, Phase II (KMG-II): from individual species to whole genera.</title>
        <authorList>
            <person name="Goeker M."/>
        </authorList>
    </citation>
    <scope>NUCLEOTIDE SEQUENCE [LARGE SCALE GENOMIC DNA]</scope>
    <source>
        <strain evidence="1 2">DSM 18101</strain>
    </source>
</reference>
<name>A0A4Q7Y143_9BACT</name>
<dbReference type="AlphaFoldDB" id="A0A4Q7Y143"/>
<organism evidence="1 2">
    <name type="scientific">Edaphobacter modestus</name>
    <dbReference type="NCBI Taxonomy" id="388466"/>
    <lineage>
        <taxon>Bacteria</taxon>
        <taxon>Pseudomonadati</taxon>
        <taxon>Acidobacteriota</taxon>
        <taxon>Terriglobia</taxon>
        <taxon>Terriglobales</taxon>
        <taxon>Acidobacteriaceae</taxon>
        <taxon>Edaphobacter</taxon>
    </lineage>
</organism>
<protein>
    <submittedName>
        <fullName evidence="1">Uncharacterized protein</fullName>
    </submittedName>
</protein>
<dbReference type="EMBL" id="SHKW01000007">
    <property type="protein sequence ID" value="RZU29741.1"/>
    <property type="molecule type" value="Genomic_DNA"/>
</dbReference>
<sequence length="63" mass="7416">MFHFPTSNTRGKPIIQLWSYHLWRGMYIYSLEMYRVSAVEFLCATVDRHSIRSGLLFTDLAST</sequence>
<accession>A0A4Q7Y143</accession>
<evidence type="ECO:0000313" key="2">
    <source>
        <dbReference type="Proteomes" id="UP000292958"/>
    </source>
</evidence>
<dbReference type="Proteomes" id="UP000292958">
    <property type="component" value="Unassembled WGS sequence"/>
</dbReference>
<comment type="caution">
    <text evidence="1">The sequence shown here is derived from an EMBL/GenBank/DDBJ whole genome shotgun (WGS) entry which is preliminary data.</text>
</comment>
<proteinExistence type="predicted"/>
<evidence type="ECO:0000313" key="1">
    <source>
        <dbReference type="EMBL" id="RZU29741.1"/>
    </source>
</evidence>